<dbReference type="CDD" id="cd02440">
    <property type="entry name" value="AdoMet_MTases"/>
    <property type="match status" value="1"/>
</dbReference>
<dbReference type="Proteomes" id="UP000664761">
    <property type="component" value="Unassembled WGS sequence"/>
</dbReference>
<evidence type="ECO:0000313" key="3">
    <source>
        <dbReference type="EMBL" id="MBO0332239.1"/>
    </source>
</evidence>
<evidence type="ECO:0000256" key="2">
    <source>
        <dbReference type="ARBA" id="ARBA00022679"/>
    </source>
</evidence>
<keyword evidence="1 3" id="KW-0489">Methyltransferase</keyword>
<keyword evidence="4" id="KW-1185">Reference proteome</keyword>
<dbReference type="PROSITE" id="PS00092">
    <property type="entry name" value="N6_MTASE"/>
    <property type="match status" value="1"/>
</dbReference>
<dbReference type="PANTHER" id="PTHR43542">
    <property type="entry name" value="METHYLTRANSFERASE"/>
    <property type="match status" value="1"/>
</dbReference>
<proteinExistence type="predicted"/>
<comment type="caution">
    <text evidence="3">The sequence shown here is derived from an EMBL/GenBank/DDBJ whole genome shotgun (WGS) entry which is preliminary data.</text>
</comment>
<organism evidence="3 4">
    <name type="scientific">Sneathiella sedimenti</name>
    <dbReference type="NCBI Taxonomy" id="2816034"/>
    <lineage>
        <taxon>Bacteria</taxon>
        <taxon>Pseudomonadati</taxon>
        <taxon>Pseudomonadota</taxon>
        <taxon>Alphaproteobacteria</taxon>
        <taxon>Sneathiellales</taxon>
        <taxon>Sneathiellaceae</taxon>
        <taxon>Sneathiella</taxon>
    </lineage>
</organism>
<dbReference type="SUPFAM" id="SSF53335">
    <property type="entry name" value="S-adenosyl-L-methionine-dependent methyltransferases"/>
    <property type="match status" value="1"/>
</dbReference>
<dbReference type="NCBIfam" id="TIGR00095">
    <property type="entry name" value="16S rRNA (guanine(966)-N(2))-methyltransferase RsmD"/>
    <property type="match status" value="1"/>
</dbReference>
<dbReference type="InterPro" id="IPR029063">
    <property type="entry name" value="SAM-dependent_MTases_sf"/>
</dbReference>
<dbReference type="InterPro" id="IPR002052">
    <property type="entry name" value="DNA_methylase_N6_adenine_CS"/>
</dbReference>
<reference evidence="3 4" key="1">
    <citation type="submission" date="2021-03" db="EMBL/GenBank/DDBJ databases">
        <title>Sneathiella sp. CAU 1612 isolated from Kang Won-do.</title>
        <authorList>
            <person name="Kim W."/>
        </authorList>
    </citation>
    <scope>NUCLEOTIDE SEQUENCE [LARGE SCALE GENOMIC DNA]</scope>
    <source>
        <strain evidence="3 4">CAU 1612</strain>
    </source>
</reference>
<dbReference type="PANTHER" id="PTHR43542:SF1">
    <property type="entry name" value="METHYLTRANSFERASE"/>
    <property type="match status" value="1"/>
</dbReference>
<protein>
    <submittedName>
        <fullName evidence="3">16S rRNA (Guanine(966)-N(2))-methyltransferase RsmD</fullName>
        <ecNumber evidence="3">2.1.1.171</ecNumber>
    </submittedName>
</protein>
<dbReference type="EMBL" id="JAFLNC010000001">
    <property type="protein sequence ID" value="MBO0332239.1"/>
    <property type="molecule type" value="Genomic_DNA"/>
</dbReference>
<dbReference type="PIRSF" id="PIRSF004553">
    <property type="entry name" value="CHP00095"/>
    <property type="match status" value="1"/>
</dbReference>
<dbReference type="GO" id="GO:0052913">
    <property type="term" value="F:16S rRNA (guanine(966)-N(2))-methyltransferase activity"/>
    <property type="evidence" value="ECO:0007669"/>
    <property type="project" value="UniProtKB-EC"/>
</dbReference>
<dbReference type="RefSeq" id="WP_207041206.1">
    <property type="nucleotide sequence ID" value="NZ_JAFLNC010000001.1"/>
</dbReference>
<accession>A0ABS3F169</accession>
<keyword evidence="2 3" id="KW-0808">Transferase</keyword>
<dbReference type="Gene3D" id="3.40.50.150">
    <property type="entry name" value="Vaccinia Virus protein VP39"/>
    <property type="match status" value="1"/>
</dbReference>
<sequence length="201" mass="22002">MRIVGGTFRGKKLLLPTDKHVRPTSDRAREALFNILGHDREMRREQGPLPCDAIVLDMFAGTGALGLEALSRGATHVTFIDNRAASLKLVEENVKNLGARSSTDILRRDAVNPGKPGQPYDLVLMDPPYGEDLAGPALSALAKNGWLKPEAVIMIEVAAKESLNTPTEFKVIKERTYGAAKLIFLRLDPDQCDDTSQIDPQ</sequence>
<evidence type="ECO:0000256" key="1">
    <source>
        <dbReference type="ARBA" id="ARBA00022603"/>
    </source>
</evidence>
<evidence type="ECO:0000313" key="4">
    <source>
        <dbReference type="Proteomes" id="UP000664761"/>
    </source>
</evidence>
<dbReference type="InterPro" id="IPR004398">
    <property type="entry name" value="RNA_MeTrfase_RsmD"/>
</dbReference>
<gene>
    <name evidence="3" type="primary">rsmD</name>
    <name evidence="3" type="ORF">J0X12_01345</name>
</gene>
<name>A0ABS3F169_9PROT</name>
<dbReference type="EC" id="2.1.1.171" evidence="3"/>
<dbReference type="Pfam" id="PF03602">
    <property type="entry name" value="Cons_hypoth95"/>
    <property type="match status" value="1"/>
</dbReference>